<name>A0ABS6G1M6_9FIRM</name>
<keyword evidence="3" id="KW-0173">Coenzyme A biosynthesis</keyword>
<dbReference type="PANTHER" id="PTHR10695:SF46">
    <property type="entry name" value="BIFUNCTIONAL COENZYME A SYNTHASE-RELATED"/>
    <property type="match status" value="1"/>
</dbReference>
<comment type="pathway">
    <text evidence="3">Cofactor biosynthesis; coenzyme A biosynthesis; CoA from (R)-pantothenate: step 5/5.</text>
</comment>
<dbReference type="GO" id="GO:0004140">
    <property type="term" value="F:dephospho-CoA kinase activity"/>
    <property type="evidence" value="ECO:0007669"/>
    <property type="project" value="UniProtKB-EC"/>
</dbReference>
<comment type="function">
    <text evidence="3">Catalyzes the phosphorylation of the 3'-hydroxyl group of dephosphocoenzyme A to form coenzyme A.</text>
</comment>
<proteinExistence type="inferred from homology"/>
<evidence type="ECO:0000256" key="2">
    <source>
        <dbReference type="ARBA" id="ARBA00022840"/>
    </source>
</evidence>
<dbReference type="RefSeq" id="WP_216415098.1">
    <property type="nucleotide sequence ID" value="NZ_JAHLQK010000001.1"/>
</dbReference>
<protein>
    <recommendedName>
        <fullName evidence="3 4">Dephospho-CoA kinase</fullName>
        <ecNumber evidence="3 4">2.7.1.24</ecNumber>
    </recommendedName>
    <alternativeName>
        <fullName evidence="3">Dephosphocoenzyme A kinase</fullName>
    </alternativeName>
</protein>
<keyword evidence="6" id="KW-1185">Reference proteome</keyword>
<dbReference type="PANTHER" id="PTHR10695">
    <property type="entry name" value="DEPHOSPHO-COA KINASE-RELATED"/>
    <property type="match status" value="1"/>
</dbReference>
<reference evidence="5 6" key="1">
    <citation type="submission" date="2021-06" db="EMBL/GenBank/DDBJ databases">
        <authorList>
            <person name="Sun Q."/>
            <person name="Li D."/>
        </authorList>
    </citation>
    <scope>NUCLEOTIDE SEQUENCE [LARGE SCALE GENOMIC DNA]</scope>
    <source>
        <strain evidence="5 6">MSJ-5</strain>
    </source>
</reference>
<comment type="caution">
    <text evidence="5">The sequence shown here is derived from an EMBL/GenBank/DDBJ whole genome shotgun (WGS) entry which is preliminary data.</text>
</comment>
<dbReference type="InterPro" id="IPR001977">
    <property type="entry name" value="Depp_CoAkinase"/>
</dbReference>
<sequence length="199" mass="22668">MVRVIGLTGGIASGKSTVSNILRGLGAIIIDADEVARKIVGQDRPALAEIERSFGKEVIFEDGNLNRKKLGTIVFNDQSLLKKLNEITHPYIIKEIIDVINWYKKTSNNRVIILDAALLIEMDLIYLVEEVWLVSVPKEVQINRLIQRENISADDAKKRIDAQMSLDEKKQYAHIIIDNSKDVDYLKEQVEQNWSRLIE</sequence>
<keyword evidence="1 3" id="KW-0547">Nucleotide-binding</keyword>
<evidence type="ECO:0000256" key="3">
    <source>
        <dbReference type="HAMAP-Rule" id="MF_00376"/>
    </source>
</evidence>
<dbReference type="HAMAP" id="MF_00376">
    <property type="entry name" value="Dephospho_CoA_kinase"/>
    <property type="match status" value="1"/>
</dbReference>
<organism evidence="5 6">
    <name type="scientific">Alkaliphilus flagellatus</name>
    <dbReference type="NCBI Taxonomy" id="2841507"/>
    <lineage>
        <taxon>Bacteria</taxon>
        <taxon>Bacillati</taxon>
        <taxon>Bacillota</taxon>
        <taxon>Clostridia</taxon>
        <taxon>Peptostreptococcales</taxon>
        <taxon>Natronincolaceae</taxon>
        <taxon>Alkaliphilus</taxon>
    </lineage>
</organism>
<comment type="subcellular location">
    <subcellularLocation>
        <location evidence="3">Cytoplasm</location>
    </subcellularLocation>
</comment>
<evidence type="ECO:0000313" key="6">
    <source>
        <dbReference type="Proteomes" id="UP000779508"/>
    </source>
</evidence>
<evidence type="ECO:0000256" key="1">
    <source>
        <dbReference type="ARBA" id="ARBA00022741"/>
    </source>
</evidence>
<dbReference type="CDD" id="cd02022">
    <property type="entry name" value="DPCK"/>
    <property type="match status" value="1"/>
</dbReference>
<keyword evidence="3 5" id="KW-0808">Transferase</keyword>
<comment type="similarity">
    <text evidence="3">Belongs to the CoaE family.</text>
</comment>
<keyword evidence="2 3" id="KW-0067">ATP-binding</keyword>
<dbReference type="EC" id="2.7.1.24" evidence="3 4"/>
<feature type="binding site" evidence="3">
    <location>
        <begin position="12"/>
        <end position="17"/>
    </location>
    <ligand>
        <name>ATP</name>
        <dbReference type="ChEBI" id="CHEBI:30616"/>
    </ligand>
</feature>
<dbReference type="Pfam" id="PF01121">
    <property type="entry name" value="CoaE"/>
    <property type="match status" value="1"/>
</dbReference>
<dbReference type="EMBL" id="JAHLQK010000001">
    <property type="protein sequence ID" value="MBU5675632.1"/>
    <property type="molecule type" value="Genomic_DNA"/>
</dbReference>
<evidence type="ECO:0000313" key="5">
    <source>
        <dbReference type="EMBL" id="MBU5675632.1"/>
    </source>
</evidence>
<dbReference type="PROSITE" id="PS51219">
    <property type="entry name" value="DPCK"/>
    <property type="match status" value="1"/>
</dbReference>
<evidence type="ECO:0000256" key="4">
    <source>
        <dbReference type="NCBIfam" id="TIGR00152"/>
    </source>
</evidence>
<keyword evidence="3" id="KW-0963">Cytoplasm</keyword>
<dbReference type="NCBIfam" id="TIGR00152">
    <property type="entry name" value="dephospho-CoA kinase"/>
    <property type="match status" value="1"/>
</dbReference>
<keyword evidence="3 5" id="KW-0418">Kinase</keyword>
<comment type="catalytic activity">
    <reaction evidence="3">
        <text>3'-dephospho-CoA + ATP = ADP + CoA + H(+)</text>
        <dbReference type="Rhea" id="RHEA:18245"/>
        <dbReference type="ChEBI" id="CHEBI:15378"/>
        <dbReference type="ChEBI" id="CHEBI:30616"/>
        <dbReference type="ChEBI" id="CHEBI:57287"/>
        <dbReference type="ChEBI" id="CHEBI:57328"/>
        <dbReference type="ChEBI" id="CHEBI:456216"/>
        <dbReference type="EC" id="2.7.1.24"/>
    </reaction>
</comment>
<gene>
    <name evidence="3 5" type="primary">coaE</name>
    <name evidence="5" type="ORF">KQI88_04310</name>
</gene>
<accession>A0ABS6G1M6</accession>
<dbReference type="Proteomes" id="UP000779508">
    <property type="component" value="Unassembled WGS sequence"/>
</dbReference>